<name>A0ABT6BYD3_9ACTN</name>
<dbReference type="Proteomes" id="UP001152308">
    <property type="component" value="Unassembled WGS sequence"/>
</dbReference>
<evidence type="ECO:0008006" key="3">
    <source>
        <dbReference type="Google" id="ProtNLM"/>
    </source>
</evidence>
<reference evidence="1" key="2">
    <citation type="submission" date="2022-01" db="EMBL/GenBank/DDBJ databases">
        <authorList>
            <person name="Sanchez-Suarez J."/>
            <person name="Villamil L."/>
            <person name="Diaz L.E."/>
        </authorList>
    </citation>
    <scope>NUCLEOTIDE SEQUENCE</scope>
    <source>
        <strain evidence="1">EUFUS-Z928</strain>
    </source>
</reference>
<sequence>MTGKPDRSQLVTIDAMLAASKRDTRRVPIRNTFVQQGSQSDPEPGPLHEMVRRHDERCLDLFLLHRMMASADPWDVRPMPAKAWARALGVHHDRDGGKAAVSKAWRRLDQTYHLIEVGRSGRRGKYTSLSEDGSGDPYTSPDGRARTNRYLTLPFEYWTGPDFWFRQLSLPAKAVLLIGSSLAPGFLLPTTEKAQRWYGISGDTVGRGLTELLGLKLLERASVLKDTPLEDSVQTREYRYTLAAPFGRQSPPKKKSGLSLIVTKGA</sequence>
<evidence type="ECO:0000313" key="1">
    <source>
        <dbReference type="EMBL" id="MDF6103096.1"/>
    </source>
</evidence>
<protein>
    <recommendedName>
        <fullName evidence="3">Replication protein</fullName>
    </recommendedName>
</protein>
<dbReference type="EMBL" id="JAKJLQ010000017">
    <property type="protein sequence ID" value="MDF6103096.1"/>
    <property type="molecule type" value="Genomic_DNA"/>
</dbReference>
<evidence type="ECO:0000313" key="2">
    <source>
        <dbReference type="Proteomes" id="UP001152308"/>
    </source>
</evidence>
<organism evidence="1 2">
    <name type="scientific">Gordonia hongkongensis</name>
    <dbReference type="NCBI Taxonomy" id="1701090"/>
    <lineage>
        <taxon>Bacteria</taxon>
        <taxon>Bacillati</taxon>
        <taxon>Actinomycetota</taxon>
        <taxon>Actinomycetes</taxon>
        <taxon>Mycobacteriales</taxon>
        <taxon>Gordoniaceae</taxon>
        <taxon>Gordonia</taxon>
    </lineage>
</organism>
<accession>A0ABT6BYD3</accession>
<keyword evidence="2" id="KW-1185">Reference proteome</keyword>
<dbReference type="RefSeq" id="WP_277244387.1">
    <property type="nucleotide sequence ID" value="NZ_CP148028.1"/>
</dbReference>
<comment type="caution">
    <text evidence="1">The sequence shown here is derived from an EMBL/GenBank/DDBJ whole genome shotgun (WGS) entry which is preliminary data.</text>
</comment>
<gene>
    <name evidence="1" type="ORF">L2299_18785</name>
</gene>
<reference evidence="1" key="1">
    <citation type="journal article" date="2022" name="Data Brief">
        <title>Draft genome sequence data of Gordonia hongkongensis strain EUFUS-Z928 isolated from the octocoral Eunicea fusca.</title>
        <authorList>
            <person name="Sanchez-Suarez J."/>
            <person name="Diaz L."/>
            <person name="Melo-Bolivar J."/>
            <person name="Villamil L."/>
        </authorList>
    </citation>
    <scope>NUCLEOTIDE SEQUENCE</scope>
    <source>
        <strain evidence="1">EUFUS-Z928</strain>
    </source>
</reference>
<proteinExistence type="predicted"/>